<dbReference type="STRING" id="1579979.WM2015_1757"/>
<evidence type="ECO:0000259" key="5">
    <source>
        <dbReference type="Pfam" id="PF24827"/>
    </source>
</evidence>
<keyword evidence="4" id="KW-0862">Zinc</keyword>
<keyword evidence="2" id="KW-0479">Metal-binding</keyword>
<dbReference type="SUPFAM" id="SSF53187">
    <property type="entry name" value="Zn-dependent exopeptidases"/>
    <property type="match status" value="1"/>
</dbReference>
<dbReference type="Proteomes" id="UP000066624">
    <property type="component" value="Chromosome"/>
</dbReference>
<evidence type="ECO:0000256" key="4">
    <source>
        <dbReference type="ARBA" id="ARBA00022833"/>
    </source>
</evidence>
<keyword evidence="7" id="KW-1185">Reference proteome</keyword>
<sequence>MQPAILDHLPDALLSLPATELHRHLDGPTLIHLPGRLPQPLFVSVLQHGNETSGWEAVKRLLRSRYRRDPLPRSLILLIANVEAAAQVRRHLPDQPDFNRCWPGSELEPGPWHRMFAWICDHVRQFKPFASIDIHNNTGENPHYAAVNRIEAQRLHLASMFSNTVIYFTQPSGVQSMAFGEFCPAVTLECGLAAQTDGADHAMAYLEHVLNLRELPKAMPQPDDLELFRMIATVTVDQNLRFGFSESAGDVWFPPDLDRLNFREMPPGTRLARLLNGHENPLKATSHEGGDVSAHCFRTHERDIITTRPLMPAMMTTDEQIIRQDCLCHLMERLSPAHPVLEDISDEPELPETQP</sequence>
<dbReference type="CDD" id="cd06256">
    <property type="entry name" value="M14_ASTE_ASPA-like"/>
    <property type="match status" value="1"/>
</dbReference>
<dbReference type="InterPro" id="IPR055438">
    <property type="entry name" value="AstE_AspA_cat"/>
</dbReference>
<proteinExistence type="predicted"/>
<dbReference type="OrthoDB" id="9782876at2"/>
<dbReference type="PANTHER" id="PTHR37326:SF1">
    <property type="entry name" value="BLL3975 PROTEIN"/>
    <property type="match status" value="1"/>
</dbReference>
<dbReference type="GO" id="GO:0016788">
    <property type="term" value="F:hydrolase activity, acting on ester bonds"/>
    <property type="evidence" value="ECO:0007669"/>
    <property type="project" value="InterPro"/>
</dbReference>
<name>A0A0K0XWP5_9GAMM</name>
<evidence type="ECO:0000313" key="6">
    <source>
        <dbReference type="EMBL" id="AKS42124.1"/>
    </source>
</evidence>
<organism evidence="6 7">
    <name type="scientific">Wenzhouxiangella marina</name>
    <dbReference type="NCBI Taxonomy" id="1579979"/>
    <lineage>
        <taxon>Bacteria</taxon>
        <taxon>Pseudomonadati</taxon>
        <taxon>Pseudomonadota</taxon>
        <taxon>Gammaproteobacteria</taxon>
        <taxon>Chromatiales</taxon>
        <taxon>Wenzhouxiangellaceae</taxon>
        <taxon>Wenzhouxiangella</taxon>
    </lineage>
</organism>
<evidence type="ECO:0000256" key="1">
    <source>
        <dbReference type="ARBA" id="ARBA00001947"/>
    </source>
</evidence>
<dbReference type="GO" id="GO:0046872">
    <property type="term" value="F:metal ion binding"/>
    <property type="evidence" value="ECO:0007669"/>
    <property type="project" value="UniProtKB-KW"/>
</dbReference>
<evidence type="ECO:0000256" key="3">
    <source>
        <dbReference type="ARBA" id="ARBA00022801"/>
    </source>
</evidence>
<feature type="domain" description="Succinylglutamate desuccinylase/Aspartoacylase catalytic" evidence="5">
    <location>
        <begin position="48"/>
        <end position="193"/>
    </location>
</feature>
<accession>A0A0K0XWP5</accession>
<dbReference type="Pfam" id="PF24827">
    <property type="entry name" value="AstE_AspA_cat"/>
    <property type="match status" value="1"/>
</dbReference>
<comment type="cofactor">
    <cofactor evidence="1">
        <name>Zn(2+)</name>
        <dbReference type="ChEBI" id="CHEBI:29105"/>
    </cofactor>
</comment>
<evidence type="ECO:0000256" key="2">
    <source>
        <dbReference type="ARBA" id="ARBA00022723"/>
    </source>
</evidence>
<dbReference type="RefSeq" id="WP_049725708.1">
    <property type="nucleotide sequence ID" value="NZ_CP012154.1"/>
</dbReference>
<dbReference type="PATRIC" id="fig|1579979.3.peg.1799"/>
<gene>
    <name evidence="6" type="ORF">WM2015_1757</name>
</gene>
<evidence type="ECO:0000313" key="7">
    <source>
        <dbReference type="Proteomes" id="UP000066624"/>
    </source>
</evidence>
<keyword evidence="3" id="KW-0378">Hydrolase</keyword>
<dbReference type="EMBL" id="CP012154">
    <property type="protein sequence ID" value="AKS42124.1"/>
    <property type="molecule type" value="Genomic_DNA"/>
</dbReference>
<dbReference type="Gene3D" id="3.40.630.10">
    <property type="entry name" value="Zn peptidases"/>
    <property type="match status" value="1"/>
</dbReference>
<reference evidence="7" key="1">
    <citation type="submission" date="2015-07" db="EMBL/GenBank/DDBJ databases">
        <authorList>
            <person name="Kim K.M."/>
        </authorList>
    </citation>
    <scope>NUCLEOTIDE SEQUENCE [LARGE SCALE GENOMIC DNA]</scope>
    <source>
        <strain evidence="7">KCTC 42284</strain>
    </source>
</reference>
<dbReference type="KEGG" id="wma:WM2015_1757"/>
<dbReference type="PANTHER" id="PTHR37326">
    <property type="entry name" value="BLL3975 PROTEIN"/>
    <property type="match status" value="1"/>
</dbReference>
<protein>
    <submittedName>
        <fullName evidence="6">Peptidase M14</fullName>
    </submittedName>
</protein>
<dbReference type="AlphaFoldDB" id="A0A0K0XWP5"/>
<dbReference type="InterPro" id="IPR053138">
    <property type="entry name" value="N-alpha-Ac-DABA_deacetylase"/>
</dbReference>